<sequence length="114" mass="11802">MSIRFSVGVVSLCLAGGLLAGCASQPEGHRIPPQSFAPGLTTEPSATNDSHLTNDPSAPLNTPLCGTSARENMAMGVQNYPQPLSSGNSCVQNACFDTQTGTYIASDGTKRVCR</sequence>
<gene>
    <name evidence="3" type="ORF">S101447_01248</name>
</gene>
<dbReference type="STRING" id="481146.A4S02_12305"/>
<evidence type="ECO:0000313" key="3">
    <source>
        <dbReference type="EMBL" id="ARW10343.1"/>
    </source>
</evidence>
<proteinExistence type="predicted"/>
<feature type="region of interest" description="Disordered" evidence="1">
    <location>
        <begin position="30"/>
        <end position="61"/>
    </location>
</feature>
<protein>
    <recommendedName>
        <fullName evidence="5">Lectin-like protein BA14k</fullName>
    </recommendedName>
</protein>
<dbReference type="PROSITE" id="PS51257">
    <property type="entry name" value="PROKAR_LIPOPROTEIN"/>
    <property type="match status" value="1"/>
</dbReference>
<evidence type="ECO:0000256" key="1">
    <source>
        <dbReference type="SAM" id="MobiDB-lite"/>
    </source>
</evidence>
<evidence type="ECO:0008006" key="5">
    <source>
        <dbReference type="Google" id="ProtNLM"/>
    </source>
</evidence>
<reference evidence="3 4" key="1">
    <citation type="submission" date="2017-05" db="EMBL/GenBank/DDBJ databases">
        <title>Genome sequence of Acetobacter pasteurianus subsp. ascendens strain SRCM101447.</title>
        <authorList>
            <person name="Cho S.H."/>
        </authorList>
    </citation>
    <scope>NUCLEOTIDE SEQUENCE [LARGE SCALE GENOMIC DNA]</scope>
    <source>
        <strain evidence="3 4">SRCM101447</strain>
    </source>
</reference>
<name>A0A1Y0V1W2_9PROT</name>
<evidence type="ECO:0000313" key="4">
    <source>
        <dbReference type="Proteomes" id="UP000195633"/>
    </source>
</evidence>
<feature type="chain" id="PRO_5011012226" description="Lectin-like protein BA14k" evidence="2">
    <location>
        <begin position="21"/>
        <end position="114"/>
    </location>
</feature>
<keyword evidence="2" id="KW-0732">Signal</keyword>
<dbReference type="EMBL" id="CP021524">
    <property type="protein sequence ID" value="ARW10343.1"/>
    <property type="molecule type" value="Genomic_DNA"/>
</dbReference>
<dbReference type="AlphaFoldDB" id="A0A1Y0V1W2"/>
<accession>A0A1Y0V1W2</accession>
<dbReference type="Proteomes" id="UP000195633">
    <property type="component" value="Chromosome"/>
</dbReference>
<evidence type="ECO:0000256" key="2">
    <source>
        <dbReference type="SAM" id="SignalP"/>
    </source>
</evidence>
<organism evidence="3 4">
    <name type="scientific">Acetobacter ascendens</name>
    <dbReference type="NCBI Taxonomy" id="481146"/>
    <lineage>
        <taxon>Bacteria</taxon>
        <taxon>Pseudomonadati</taxon>
        <taxon>Pseudomonadota</taxon>
        <taxon>Alphaproteobacteria</taxon>
        <taxon>Acetobacterales</taxon>
        <taxon>Acetobacteraceae</taxon>
        <taxon>Acetobacter</taxon>
    </lineage>
</organism>
<feature type="signal peptide" evidence="2">
    <location>
        <begin position="1"/>
        <end position="20"/>
    </location>
</feature>
<dbReference type="RefSeq" id="WP_070324613.1">
    <property type="nucleotide sequence ID" value="NZ_CP015168.1"/>
</dbReference>
<feature type="compositionally biased region" description="Polar residues" evidence="1">
    <location>
        <begin position="42"/>
        <end position="60"/>
    </location>
</feature>